<name>A0A444Z2M3_ARAHY</name>
<organism evidence="3 4">
    <name type="scientific">Arachis hypogaea</name>
    <name type="common">Peanut</name>
    <dbReference type="NCBI Taxonomy" id="3818"/>
    <lineage>
        <taxon>Eukaryota</taxon>
        <taxon>Viridiplantae</taxon>
        <taxon>Streptophyta</taxon>
        <taxon>Embryophyta</taxon>
        <taxon>Tracheophyta</taxon>
        <taxon>Spermatophyta</taxon>
        <taxon>Magnoliopsida</taxon>
        <taxon>eudicotyledons</taxon>
        <taxon>Gunneridae</taxon>
        <taxon>Pentapetalae</taxon>
        <taxon>rosids</taxon>
        <taxon>fabids</taxon>
        <taxon>Fabales</taxon>
        <taxon>Fabaceae</taxon>
        <taxon>Papilionoideae</taxon>
        <taxon>50 kb inversion clade</taxon>
        <taxon>dalbergioids sensu lato</taxon>
        <taxon>Dalbergieae</taxon>
        <taxon>Pterocarpus clade</taxon>
        <taxon>Arachis</taxon>
    </lineage>
</organism>
<keyword evidence="1" id="KW-0175">Coiled coil</keyword>
<dbReference type="AlphaFoldDB" id="A0A444Z2M3"/>
<dbReference type="Proteomes" id="UP000289738">
    <property type="component" value="Chromosome B05"/>
</dbReference>
<dbReference type="PANTHER" id="PTHR33144">
    <property type="entry name" value="OS10G0409366 PROTEIN-RELATED"/>
    <property type="match status" value="1"/>
</dbReference>
<evidence type="ECO:0000256" key="2">
    <source>
        <dbReference type="SAM" id="MobiDB-lite"/>
    </source>
</evidence>
<reference evidence="3 4" key="1">
    <citation type="submission" date="2019-01" db="EMBL/GenBank/DDBJ databases">
        <title>Sequencing of cultivated peanut Arachis hypogaea provides insights into genome evolution and oil improvement.</title>
        <authorList>
            <person name="Chen X."/>
        </authorList>
    </citation>
    <scope>NUCLEOTIDE SEQUENCE [LARGE SCALE GENOMIC DNA]</scope>
    <source>
        <strain evidence="4">cv. Fuhuasheng</strain>
        <tissue evidence="3">Leaves</tissue>
    </source>
</reference>
<evidence type="ECO:0000313" key="4">
    <source>
        <dbReference type="Proteomes" id="UP000289738"/>
    </source>
</evidence>
<feature type="region of interest" description="Disordered" evidence="2">
    <location>
        <begin position="87"/>
        <end position="110"/>
    </location>
</feature>
<comment type="caution">
    <text evidence="3">The sequence shown here is derived from an EMBL/GenBank/DDBJ whole genome shotgun (WGS) entry which is preliminary data.</text>
</comment>
<protein>
    <recommendedName>
        <fullName evidence="5">Transposase, Ptta/En/Spm, plant</fullName>
    </recommendedName>
</protein>
<feature type="coiled-coil region" evidence="1">
    <location>
        <begin position="350"/>
        <end position="377"/>
    </location>
</feature>
<dbReference type="EMBL" id="SDMP01000015">
    <property type="protein sequence ID" value="RYR08415.1"/>
    <property type="molecule type" value="Genomic_DNA"/>
</dbReference>
<evidence type="ECO:0000256" key="1">
    <source>
        <dbReference type="SAM" id="Coils"/>
    </source>
</evidence>
<keyword evidence="4" id="KW-1185">Reference proteome</keyword>
<sequence>MARKGRYMKKAKLGPGCQQPHTAPSPASAAHRDDSEILPDSGDSVPATARPFLPPRSVPRPAPQTSTTNIQNSELGHVNLAANTNDVDSLDQEDNDPIVDPSAQNSDGTVKPARLSVREAMERPNGRRIVLRFNSAKQAIGDEAGLLNGVLGLLGSEYGKFSICEKSWRKIITKDKVYNECIKQIFHFDEDNERTIKKYILKSMGKSWKEARLRLYNTFYETTFSTEENIEQRLPEIDREHWRWFLNYRAKAKTKVIYRKNKGEESVEESYGSKCTKKKDGSYINDEARLIGKELRRLSNRMSLLECCLKMIPLLRFLEKRNLVEYVGVGLTPSQLFSPNSRAPVNGVQVEETQRKLLELQAELEREKLKRKAMESALIYLYQR</sequence>
<feature type="compositionally biased region" description="Basic residues" evidence="2">
    <location>
        <begin position="1"/>
        <end position="12"/>
    </location>
</feature>
<proteinExistence type="predicted"/>
<accession>A0A444Z2M3</accession>
<evidence type="ECO:0000313" key="3">
    <source>
        <dbReference type="EMBL" id="RYR08415.1"/>
    </source>
</evidence>
<feature type="compositionally biased region" description="Pro residues" evidence="2">
    <location>
        <begin position="52"/>
        <end position="62"/>
    </location>
</feature>
<dbReference type="PANTHER" id="PTHR33144:SF25">
    <property type="entry name" value="DUF4216 DOMAIN-CONTAINING PROTEIN"/>
    <property type="match status" value="1"/>
</dbReference>
<feature type="region of interest" description="Disordered" evidence="2">
    <location>
        <begin position="1"/>
        <end position="75"/>
    </location>
</feature>
<gene>
    <name evidence="3" type="ORF">Ahy_B05g076090</name>
</gene>
<feature type="compositionally biased region" description="Polar residues" evidence="2">
    <location>
        <begin position="63"/>
        <end position="74"/>
    </location>
</feature>
<feature type="compositionally biased region" description="Acidic residues" evidence="2">
    <location>
        <begin position="88"/>
        <end position="97"/>
    </location>
</feature>
<evidence type="ECO:0008006" key="5">
    <source>
        <dbReference type="Google" id="ProtNLM"/>
    </source>
</evidence>